<sequence length="147" mass="16052">MFAQLTRRFRAFARDESGSASIEAVLWIPLFFMVLVLSVQVTLITTAQTKVMRIVQDANRGYALGRLDGTMVCNPGQTADATATQAYIVSAISGISPRATSTAKVNCATRTITSTVDMPATDLSPFRMLPNTSWLRVTVSAQQIREF</sequence>
<dbReference type="Pfam" id="PF07811">
    <property type="entry name" value="TadE"/>
    <property type="match status" value="1"/>
</dbReference>
<keyword evidence="1" id="KW-0812">Transmembrane</keyword>
<dbReference type="Proteomes" id="UP000305709">
    <property type="component" value="Unassembled WGS sequence"/>
</dbReference>
<proteinExistence type="predicted"/>
<organism evidence="3 4">
    <name type="scientific">Rubellimicrobium roseum</name>
    <dbReference type="NCBI Taxonomy" id="687525"/>
    <lineage>
        <taxon>Bacteria</taxon>
        <taxon>Pseudomonadati</taxon>
        <taxon>Pseudomonadota</taxon>
        <taxon>Alphaproteobacteria</taxon>
        <taxon>Rhodobacterales</taxon>
        <taxon>Roseobacteraceae</taxon>
        <taxon>Rubellimicrobium</taxon>
    </lineage>
</organism>
<evidence type="ECO:0000313" key="4">
    <source>
        <dbReference type="Proteomes" id="UP000305709"/>
    </source>
</evidence>
<reference evidence="3 4" key="1">
    <citation type="submission" date="2019-06" db="EMBL/GenBank/DDBJ databases">
        <authorList>
            <person name="Jiang L."/>
        </authorList>
    </citation>
    <scope>NUCLEOTIDE SEQUENCE [LARGE SCALE GENOMIC DNA]</scope>
    <source>
        <strain evidence="3 4">YIM 48858</strain>
    </source>
</reference>
<comment type="caution">
    <text evidence="3">The sequence shown here is derived from an EMBL/GenBank/DDBJ whole genome shotgun (WGS) entry which is preliminary data.</text>
</comment>
<protein>
    <recommendedName>
        <fullName evidence="2">TadE-like domain-containing protein</fullName>
    </recommendedName>
</protein>
<gene>
    <name evidence="3" type="ORF">FHG71_06640</name>
</gene>
<evidence type="ECO:0000256" key="1">
    <source>
        <dbReference type="SAM" id="Phobius"/>
    </source>
</evidence>
<feature type="domain" description="TadE-like" evidence="2">
    <location>
        <begin position="18"/>
        <end position="58"/>
    </location>
</feature>
<dbReference type="EMBL" id="VDFV01000005">
    <property type="protein sequence ID" value="TNC72973.1"/>
    <property type="molecule type" value="Genomic_DNA"/>
</dbReference>
<name>A0A5C4NEA5_9RHOB</name>
<dbReference type="AlphaFoldDB" id="A0A5C4NEA5"/>
<dbReference type="InterPro" id="IPR012495">
    <property type="entry name" value="TadE-like_dom"/>
</dbReference>
<evidence type="ECO:0000259" key="2">
    <source>
        <dbReference type="Pfam" id="PF07811"/>
    </source>
</evidence>
<keyword evidence="4" id="KW-1185">Reference proteome</keyword>
<feature type="transmembrane region" description="Helical" evidence="1">
    <location>
        <begin position="24"/>
        <end position="44"/>
    </location>
</feature>
<keyword evidence="1" id="KW-0472">Membrane</keyword>
<keyword evidence="1" id="KW-1133">Transmembrane helix</keyword>
<dbReference type="RefSeq" id="WP_139080852.1">
    <property type="nucleotide sequence ID" value="NZ_VDFV01000005.1"/>
</dbReference>
<accession>A0A5C4NEA5</accession>
<dbReference type="OrthoDB" id="7873328at2"/>
<evidence type="ECO:0000313" key="3">
    <source>
        <dbReference type="EMBL" id="TNC72973.1"/>
    </source>
</evidence>